<comment type="caution">
    <text evidence="1">The sequence shown here is derived from an EMBL/GenBank/DDBJ whole genome shotgun (WGS) entry which is preliminary data.</text>
</comment>
<dbReference type="Proteomes" id="UP001305647">
    <property type="component" value="Unassembled WGS sequence"/>
</dbReference>
<sequence>SLLNDEGLEDYAVLAISEPYAGTIDGSVVTVPMGHHNWTKLIPTTEVAVAVDTVEQNESACFLAAGKTETSSLYDPKLTFTCSLTKPNGMPMAFLVKFSTWSNNTCTPIGTCHRDWSVAGCVSTNVDGWMDIYSARRR</sequence>
<evidence type="ECO:0000313" key="2">
    <source>
        <dbReference type="Proteomes" id="UP001305647"/>
    </source>
</evidence>
<gene>
    <name evidence="1" type="ORF">N658DRAFT_434492</name>
</gene>
<feature type="non-terminal residue" evidence="1">
    <location>
        <position position="1"/>
    </location>
</feature>
<dbReference type="EMBL" id="MU863681">
    <property type="protein sequence ID" value="KAK4097214.1"/>
    <property type="molecule type" value="Genomic_DNA"/>
</dbReference>
<dbReference type="AlphaFoldDB" id="A0AAN6SY85"/>
<proteinExistence type="predicted"/>
<evidence type="ECO:0000313" key="1">
    <source>
        <dbReference type="EMBL" id="KAK4097214.1"/>
    </source>
</evidence>
<keyword evidence="2" id="KW-1185">Reference proteome</keyword>
<protein>
    <submittedName>
        <fullName evidence="1">Uncharacterized protein</fullName>
    </submittedName>
</protein>
<reference evidence="1" key="1">
    <citation type="journal article" date="2023" name="Mol. Phylogenet. Evol.">
        <title>Genome-scale phylogeny and comparative genomics of the fungal order Sordariales.</title>
        <authorList>
            <person name="Hensen N."/>
            <person name="Bonometti L."/>
            <person name="Westerberg I."/>
            <person name="Brannstrom I.O."/>
            <person name="Guillou S."/>
            <person name="Cros-Aarteil S."/>
            <person name="Calhoun S."/>
            <person name="Haridas S."/>
            <person name="Kuo A."/>
            <person name="Mondo S."/>
            <person name="Pangilinan J."/>
            <person name="Riley R."/>
            <person name="LaButti K."/>
            <person name="Andreopoulos B."/>
            <person name="Lipzen A."/>
            <person name="Chen C."/>
            <person name="Yan M."/>
            <person name="Daum C."/>
            <person name="Ng V."/>
            <person name="Clum A."/>
            <person name="Steindorff A."/>
            <person name="Ohm R.A."/>
            <person name="Martin F."/>
            <person name="Silar P."/>
            <person name="Natvig D.O."/>
            <person name="Lalanne C."/>
            <person name="Gautier V."/>
            <person name="Ament-Velasquez S.L."/>
            <person name="Kruys A."/>
            <person name="Hutchinson M.I."/>
            <person name="Powell A.J."/>
            <person name="Barry K."/>
            <person name="Miller A.N."/>
            <person name="Grigoriev I.V."/>
            <person name="Debuchy R."/>
            <person name="Gladieux P."/>
            <person name="Hiltunen Thoren M."/>
            <person name="Johannesson H."/>
        </authorList>
    </citation>
    <scope>NUCLEOTIDE SEQUENCE</scope>
    <source>
        <strain evidence="1">CBS 757.83</strain>
    </source>
</reference>
<organism evidence="1 2">
    <name type="scientific">Parathielavia hyrcaniae</name>
    <dbReference type="NCBI Taxonomy" id="113614"/>
    <lineage>
        <taxon>Eukaryota</taxon>
        <taxon>Fungi</taxon>
        <taxon>Dikarya</taxon>
        <taxon>Ascomycota</taxon>
        <taxon>Pezizomycotina</taxon>
        <taxon>Sordariomycetes</taxon>
        <taxon>Sordariomycetidae</taxon>
        <taxon>Sordariales</taxon>
        <taxon>Chaetomiaceae</taxon>
        <taxon>Parathielavia</taxon>
    </lineage>
</organism>
<name>A0AAN6SY85_9PEZI</name>
<accession>A0AAN6SY85</accession>
<reference evidence="1" key="2">
    <citation type="submission" date="2023-05" db="EMBL/GenBank/DDBJ databases">
        <authorList>
            <consortium name="Lawrence Berkeley National Laboratory"/>
            <person name="Steindorff A."/>
            <person name="Hensen N."/>
            <person name="Bonometti L."/>
            <person name="Westerberg I."/>
            <person name="Brannstrom I.O."/>
            <person name="Guillou S."/>
            <person name="Cros-Aarteil S."/>
            <person name="Calhoun S."/>
            <person name="Haridas S."/>
            <person name="Kuo A."/>
            <person name="Mondo S."/>
            <person name="Pangilinan J."/>
            <person name="Riley R."/>
            <person name="Labutti K."/>
            <person name="Andreopoulos B."/>
            <person name="Lipzen A."/>
            <person name="Chen C."/>
            <person name="Yanf M."/>
            <person name="Daum C."/>
            <person name="Ng V."/>
            <person name="Clum A."/>
            <person name="Ohm R."/>
            <person name="Martin F."/>
            <person name="Silar P."/>
            <person name="Natvig D."/>
            <person name="Lalanne C."/>
            <person name="Gautier V."/>
            <person name="Ament-Velasquez S.L."/>
            <person name="Kruys A."/>
            <person name="Hutchinson M.I."/>
            <person name="Powell A.J."/>
            <person name="Barry K."/>
            <person name="Miller A.N."/>
            <person name="Grigoriev I.V."/>
            <person name="Debuchy R."/>
            <person name="Gladieux P."/>
            <person name="Thoren M.H."/>
            <person name="Johannesson H."/>
        </authorList>
    </citation>
    <scope>NUCLEOTIDE SEQUENCE</scope>
    <source>
        <strain evidence="1">CBS 757.83</strain>
    </source>
</reference>